<proteinExistence type="inferred from homology"/>
<gene>
    <name evidence="8" type="ORF">IHV25_09380</name>
</gene>
<dbReference type="InterPro" id="IPR020617">
    <property type="entry name" value="Thiolase_C"/>
</dbReference>
<dbReference type="EMBL" id="JACZHT010000007">
    <property type="protein sequence ID" value="MBE1237856.1"/>
    <property type="molecule type" value="Genomic_DNA"/>
</dbReference>
<dbReference type="NCBIfam" id="TIGR01930">
    <property type="entry name" value="AcCoA-C-Actrans"/>
    <property type="match status" value="1"/>
</dbReference>
<dbReference type="CDD" id="cd00751">
    <property type="entry name" value="thiolase"/>
    <property type="match status" value="1"/>
</dbReference>
<dbReference type="InterPro" id="IPR002155">
    <property type="entry name" value="Thiolase"/>
</dbReference>
<dbReference type="PIRSF" id="PIRSF000429">
    <property type="entry name" value="Ac-CoA_Ac_transf"/>
    <property type="match status" value="1"/>
</dbReference>
<keyword evidence="2 5" id="KW-0808">Transferase</keyword>
<feature type="active site" description="Acyl-thioester intermediate" evidence="4">
    <location>
        <position position="88"/>
    </location>
</feature>
<feature type="domain" description="Thiolase N-terminal" evidence="6">
    <location>
        <begin position="5"/>
        <end position="262"/>
    </location>
</feature>
<protein>
    <submittedName>
        <fullName evidence="8">Acetyl-CoA C-acetyltransferase</fullName>
        <ecNumber evidence="8">2.3.1.9</ecNumber>
    </submittedName>
</protein>
<evidence type="ECO:0000259" key="6">
    <source>
        <dbReference type="Pfam" id="PF00108"/>
    </source>
</evidence>
<dbReference type="Pfam" id="PF02803">
    <property type="entry name" value="Thiolase_C"/>
    <property type="match status" value="1"/>
</dbReference>
<dbReference type="InterPro" id="IPR016039">
    <property type="entry name" value="Thiolase-like"/>
</dbReference>
<evidence type="ECO:0000313" key="9">
    <source>
        <dbReference type="Proteomes" id="UP000631034"/>
    </source>
</evidence>
<keyword evidence="3 5" id="KW-0012">Acyltransferase</keyword>
<evidence type="ECO:0000313" key="8">
    <source>
        <dbReference type="EMBL" id="MBE1237856.1"/>
    </source>
</evidence>
<name>A0A8J6YQH8_9PROT</name>
<evidence type="ECO:0000256" key="2">
    <source>
        <dbReference type="ARBA" id="ARBA00022679"/>
    </source>
</evidence>
<evidence type="ECO:0000256" key="5">
    <source>
        <dbReference type="RuleBase" id="RU003557"/>
    </source>
</evidence>
<dbReference type="NCBIfam" id="NF006086">
    <property type="entry name" value="PRK08235.1"/>
    <property type="match status" value="1"/>
</dbReference>
<accession>A0A8J6YQH8</accession>
<dbReference type="EC" id="2.3.1.9" evidence="8"/>
<evidence type="ECO:0000256" key="3">
    <source>
        <dbReference type="ARBA" id="ARBA00023315"/>
    </source>
</evidence>
<comment type="similarity">
    <text evidence="1 5">Belongs to the thiolase-like superfamily. Thiolase family.</text>
</comment>
<dbReference type="GO" id="GO:0003985">
    <property type="term" value="F:acetyl-CoA C-acetyltransferase activity"/>
    <property type="evidence" value="ECO:0007669"/>
    <property type="project" value="UniProtKB-EC"/>
</dbReference>
<dbReference type="PROSITE" id="PS00737">
    <property type="entry name" value="THIOLASE_2"/>
    <property type="match status" value="1"/>
</dbReference>
<dbReference type="Proteomes" id="UP000631034">
    <property type="component" value="Unassembled WGS sequence"/>
</dbReference>
<sequence length="393" mass="41033">MTDTVIVSAARTPFGKFGGGLASLSATDLGGVAIRETVRRSGLAPDAVDRVIMGHVVQAGCGQITARQAARSAGLPWETLALTVNRVCCSGLSAVALAHDRLQAGHDEIIVAGGMESMSRIPYALPTMRFGARMTDTGCEDLMLRDGLWCPFDDRHMAVHGSEAAREFGISREAQDAWALRSHQRAVAAAGKGVFDGEIVPVTVASRKGETLVARDEGPRADTSPEALAKLPPLFVEDGTVTAGNAPGVNDGAASLMVMRRSRAERLGLRPLATVEAHAEAAEEARWIATVPGRAALRALERAGLSMNRMDLIEVNEAFAAVVLVSGVIAGWDHDRVNVNGGAIAFGHPVGASGARILLHLIRALEARGGGYGLACLCSGAAQGDAMIVRVDP</sequence>
<dbReference type="PANTHER" id="PTHR18919:SF107">
    <property type="entry name" value="ACETYL-COA ACETYLTRANSFERASE, CYTOSOLIC"/>
    <property type="match status" value="1"/>
</dbReference>
<organism evidence="8 9">
    <name type="scientific">Phaeovibrio sulfidiphilus</name>
    <dbReference type="NCBI Taxonomy" id="1220600"/>
    <lineage>
        <taxon>Bacteria</taxon>
        <taxon>Pseudomonadati</taxon>
        <taxon>Pseudomonadota</taxon>
        <taxon>Alphaproteobacteria</taxon>
        <taxon>Rhodospirillales</taxon>
        <taxon>Rhodospirillaceae</taxon>
        <taxon>Phaeovibrio</taxon>
    </lineage>
</organism>
<feature type="active site" description="Proton acceptor" evidence="4">
    <location>
        <position position="348"/>
    </location>
</feature>
<comment type="caution">
    <text evidence="8">The sequence shown here is derived from an EMBL/GenBank/DDBJ whole genome shotgun (WGS) entry which is preliminary data.</text>
</comment>
<dbReference type="SUPFAM" id="SSF53901">
    <property type="entry name" value="Thiolase-like"/>
    <property type="match status" value="2"/>
</dbReference>
<keyword evidence="9" id="KW-1185">Reference proteome</keyword>
<dbReference type="Gene3D" id="3.40.47.10">
    <property type="match status" value="2"/>
</dbReference>
<dbReference type="InterPro" id="IPR020613">
    <property type="entry name" value="Thiolase_CS"/>
</dbReference>
<dbReference type="InterPro" id="IPR020616">
    <property type="entry name" value="Thiolase_N"/>
</dbReference>
<evidence type="ECO:0000256" key="1">
    <source>
        <dbReference type="ARBA" id="ARBA00010982"/>
    </source>
</evidence>
<dbReference type="RefSeq" id="WP_192534861.1">
    <property type="nucleotide sequence ID" value="NZ_JACZHT010000007.1"/>
</dbReference>
<dbReference type="AlphaFoldDB" id="A0A8J6YQH8"/>
<feature type="active site" description="Proton acceptor" evidence="4">
    <location>
        <position position="378"/>
    </location>
</feature>
<feature type="domain" description="Thiolase C-terminal" evidence="7">
    <location>
        <begin position="270"/>
        <end position="390"/>
    </location>
</feature>
<dbReference type="PANTHER" id="PTHR18919">
    <property type="entry name" value="ACETYL-COA C-ACYLTRANSFERASE"/>
    <property type="match status" value="1"/>
</dbReference>
<evidence type="ECO:0000256" key="4">
    <source>
        <dbReference type="PIRSR" id="PIRSR000429-1"/>
    </source>
</evidence>
<reference evidence="8" key="1">
    <citation type="submission" date="2020-10" db="EMBL/GenBank/DDBJ databases">
        <title>Genome sequence of the unusual species of purple photosynthetic bacteria, Phaeovibrio sulfidiphilus DSM 23193, type strain.</title>
        <authorList>
            <person name="Kyndt J.A."/>
            <person name="Meyer T.E."/>
        </authorList>
    </citation>
    <scope>NUCLEOTIDE SEQUENCE</scope>
    <source>
        <strain evidence="8">DSM 23193</strain>
    </source>
</reference>
<dbReference type="Pfam" id="PF00108">
    <property type="entry name" value="Thiolase_N"/>
    <property type="match status" value="1"/>
</dbReference>
<evidence type="ECO:0000259" key="7">
    <source>
        <dbReference type="Pfam" id="PF02803"/>
    </source>
</evidence>